<evidence type="ECO:0000256" key="1">
    <source>
        <dbReference type="SAM" id="MobiDB-lite"/>
    </source>
</evidence>
<protein>
    <recommendedName>
        <fullName evidence="4">Antitoxin</fullName>
    </recommendedName>
</protein>
<feature type="region of interest" description="Disordered" evidence="1">
    <location>
        <begin position="38"/>
        <end position="87"/>
    </location>
</feature>
<gene>
    <name evidence="2" type="ORF">A3C04_04580</name>
</gene>
<evidence type="ECO:0000313" key="3">
    <source>
        <dbReference type="Proteomes" id="UP000178092"/>
    </source>
</evidence>
<feature type="compositionally biased region" description="Basic and acidic residues" evidence="1">
    <location>
        <begin position="38"/>
        <end position="52"/>
    </location>
</feature>
<feature type="compositionally biased region" description="Basic and acidic residues" evidence="1">
    <location>
        <begin position="70"/>
        <end position="79"/>
    </location>
</feature>
<evidence type="ECO:0008006" key="4">
    <source>
        <dbReference type="Google" id="ProtNLM"/>
    </source>
</evidence>
<comment type="caution">
    <text evidence="2">The sequence shown here is derived from an EMBL/GenBank/DDBJ whole genome shotgun (WGS) entry which is preliminary data.</text>
</comment>
<accession>A0A1G2R4Y3</accession>
<sequence>MNIRELKEILDREGGKIVIVEQEKPTLIVMSFDEYQKTPIKQEARMPRKEESSPLYNRSVGDRPVGALPERQRGGREEDLTIDDLPV</sequence>
<evidence type="ECO:0000313" key="2">
    <source>
        <dbReference type="EMBL" id="OHA67920.1"/>
    </source>
</evidence>
<organism evidence="2 3">
    <name type="scientific">Candidatus Wildermuthbacteria bacterium RIFCSPHIGHO2_02_FULL_45_25</name>
    <dbReference type="NCBI Taxonomy" id="1802450"/>
    <lineage>
        <taxon>Bacteria</taxon>
        <taxon>Candidatus Wildermuthiibacteriota</taxon>
    </lineage>
</organism>
<dbReference type="AlphaFoldDB" id="A0A1G2R4Y3"/>
<dbReference type="Proteomes" id="UP000178092">
    <property type="component" value="Unassembled WGS sequence"/>
</dbReference>
<name>A0A1G2R4Y3_9BACT</name>
<proteinExistence type="predicted"/>
<dbReference type="EMBL" id="MHTV01000001">
    <property type="protein sequence ID" value="OHA67920.1"/>
    <property type="molecule type" value="Genomic_DNA"/>
</dbReference>
<reference evidence="2 3" key="1">
    <citation type="journal article" date="2016" name="Nat. Commun.">
        <title>Thousands of microbial genomes shed light on interconnected biogeochemical processes in an aquifer system.</title>
        <authorList>
            <person name="Anantharaman K."/>
            <person name="Brown C.T."/>
            <person name="Hug L.A."/>
            <person name="Sharon I."/>
            <person name="Castelle C.J."/>
            <person name="Probst A.J."/>
            <person name="Thomas B.C."/>
            <person name="Singh A."/>
            <person name="Wilkins M.J."/>
            <person name="Karaoz U."/>
            <person name="Brodie E.L."/>
            <person name="Williams K.H."/>
            <person name="Hubbard S.S."/>
            <person name="Banfield J.F."/>
        </authorList>
    </citation>
    <scope>NUCLEOTIDE SEQUENCE [LARGE SCALE GENOMIC DNA]</scope>
</reference>